<dbReference type="AlphaFoldDB" id="A0A3B0YDZ4"/>
<sequence>MMNIKKISLLLGLSLITTQTYAANWLALQGTEKSGSSARAKVWGFVQPEYQSTDGGTLKAGPFKGQIMSPNVIRPNNTSTETFNIRRARIGIRGTGFPLDDKVNYFLLAEFGNNGITKLGDTAVALTDASITLNHIPGARIRVGQFKTPTAEEGLQAIHVFNYVNFTNITNQMMLERFTDGDGSEVNGQPEFLPNGDPNPKYKTGGTFNGINGSVGAFRDQGIQVFNTFKFNNWEHSYAVMYGNGNGINRNDNNDNKDTYFYWSSEWVFGGKGARRQGLKMFAWQQDGKRTLTTSDANGKGSYDRTRNGLGFTLLKGNIRAAAEYMTADGMIFNGSDAGAIPGATNNAGDARSDINVLTEDKSDGYYVDFGYKVIPSLELDIRYDVLNRGTNTSAGERKFDTVTLGAQYFFNKKSRLTVNYEIRNQEAPSFASSAPPNQIADSLDDLLSLQLLVIF</sequence>
<dbReference type="Pfam" id="PF07396">
    <property type="entry name" value="Porin_O_P"/>
    <property type="match status" value="1"/>
</dbReference>
<dbReference type="InterPro" id="IPR010870">
    <property type="entry name" value="Porin_O/P"/>
</dbReference>
<dbReference type="InterPro" id="IPR023614">
    <property type="entry name" value="Porin_dom_sf"/>
</dbReference>
<dbReference type="EMBL" id="UOFH01000348">
    <property type="protein sequence ID" value="VAW66546.1"/>
    <property type="molecule type" value="Genomic_DNA"/>
</dbReference>
<reference evidence="1" key="1">
    <citation type="submission" date="2018-06" db="EMBL/GenBank/DDBJ databases">
        <authorList>
            <person name="Zhirakovskaya E."/>
        </authorList>
    </citation>
    <scope>NUCLEOTIDE SEQUENCE</scope>
</reference>
<proteinExistence type="predicted"/>
<name>A0A3B0YDZ4_9ZZZZ</name>
<evidence type="ECO:0000313" key="1">
    <source>
        <dbReference type="EMBL" id="VAW66546.1"/>
    </source>
</evidence>
<dbReference type="Gene3D" id="2.40.160.10">
    <property type="entry name" value="Porin"/>
    <property type="match status" value="1"/>
</dbReference>
<dbReference type="SUPFAM" id="SSF56935">
    <property type="entry name" value="Porins"/>
    <property type="match status" value="1"/>
</dbReference>
<gene>
    <name evidence="1" type="ORF">MNBD_GAMMA08-970</name>
</gene>
<protein>
    <recommendedName>
        <fullName evidence="2">Phosphate-selective porin O and P</fullName>
    </recommendedName>
</protein>
<accession>A0A3B0YDZ4</accession>
<evidence type="ECO:0008006" key="2">
    <source>
        <dbReference type="Google" id="ProtNLM"/>
    </source>
</evidence>
<organism evidence="1">
    <name type="scientific">hydrothermal vent metagenome</name>
    <dbReference type="NCBI Taxonomy" id="652676"/>
    <lineage>
        <taxon>unclassified sequences</taxon>
        <taxon>metagenomes</taxon>
        <taxon>ecological metagenomes</taxon>
    </lineage>
</organism>